<evidence type="ECO:0000259" key="1">
    <source>
        <dbReference type="Pfam" id="PF07992"/>
    </source>
</evidence>
<dbReference type="SUPFAM" id="SSF51905">
    <property type="entry name" value="FAD/NAD(P)-binding domain"/>
    <property type="match status" value="1"/>
</dbReference>
<dbReference type="EMBL" id="BARV01022619">
    <property type="protein sequence ID" value="GAI22089.1"/>
    <property type="molecule type" value="Genomic_DNA"/>
</dbReference>
<dbReference type="Pfam" id="PF07992">
    <property type="entry name" value="Pyr_redox_2"/>
    <property type="match status" value="1"/>
</dbReference>
<dbReference type="GO" id="GO:0016491">
    <property type="term" value="F:oxidoreductase activity"/>
    <property type="evidence" value="ECO:0007669"/>
    <property type="project" value="InterPro"/>
</dbReference>
<dbReference type="PANTHER" id="PTHR42783:SF3">
    <property type="entry name" value="GLUTAMATE SYNTHASE [NADPH] SMALL CHAIN-RELATED"/>
    <property type="match status" value="1"/>
</dbReference>
<comment type="caution">
    <text evidence="2">The sequence shown here is derived from an EMBL/GenBank/DDBJ whole genome shotgun (WGS) entry which is preliminary data.</text>
</comment>
<gene>
    <name evidence="2" type="ORF">S06H3_37257</name>
</gene>
<evidence type="ECO:0000313" key="2">
    <source>
        <dbReference type="EMBL" id="GAI22089.1"/>
    </source>
</evidence>
<dbReference type="SUPFAM" id="SSF46548">
    <property type="entry name" value="alpha-helical ferredoxin"/>
    <property type="match status" value="1"/>
</dbReference>
<dbReference type="InterPro" id="IPR023753">
    <property type="entry name" value="FAD/NAD-binding_dom"/>
</dbReference>
<dbReference type="Gene3D" id="3.50.50.60">
    <property type="entry name" value="FAD/NAD(P)-binding domain"/>
    <property type="match status" value="1"/>
</dbReference>
<protein>
    <recommendedName>
        <fullName evidence="1">FAD/NAD(P)-binding domain-containing protein</fullName>
    </recommendedName>
</protein>
<dbReference type="AlphaFoldDB" id="X1NTV6"/>
<organism evidence="2">
    <name type="scientific">marine sediment metagenome</name>
    <dbReference type="NCBI Taxonomy" id="412755"/>
    <lineage>
        <taxon>unclassified sequences</taxon>
        <taxon>metagenomes</taxon>
        <taxon>ecological metagenomes</taxon>
    </lineage>
</organism>
<proteinExistence type="predicted"/>
<feature type="non-terminal residue" evidence="2">
    <location>
        <position position="1"/>
    </location>
</feature>
<accession>X1NTV6</accession>
<dbReference type="InterPro" id="IPR036188">
    <property type="entry name" value="FAD/NAD-bd_sf"/>
</dbReference>
<sequence>REKGLVRMECIRMELGGPDASGRRRPEPIKGSEFTMEFNTIIAAIGQRPDIPPEFGLQTGRANTIEVAPDTLMTSKEGVFAGGDAVTGPSVVVEAIAAGRKAAESIDKYLDGNGIIDEVLVDTEEINPYLGQDDDFAYMRRAQMPSLPVAQRLEGFSEIELGLDKEAAVEEAKRCLKCPLRLQISSSWLPPVDMSAK</sequence>
<feature type="domain" description="FAD/NAD(P)-binding" evidence="1">
    <location>
        <begin position="32"/>
        <end position="99"/>
    </location>
</feature>
<name>X1NTV6_9ZZZZ</name>
<reference evidence="2" key="1">
    <citation type="journal article" date="2014" name="Front. Microbiol.">
        <title>High frequency of phylogenetically diverse reductive dehalogenase-homologous genes in deep subseafloor sedimentary metagenomes.</title>
        <authorList>
            <person name="Kawai M."/>
            <person name="Futagami T."/>
            <person name="Toyoda A."/>
            <person name="Takaki Y."/>
            <person name="Nishi S."/>
            <person name="Hori S."/>
            <person name="Arai W."/>
            <person name="Tsubouchi T."/>
            <person name="Morono Y."/>
            <person name="Uchiyama I."/>
            <person name="Ito T."/>
            <person name="Fujiyama A."/>
            <person name="Inagaki F."/>
            <person name="Takami H."/>
        </authorList>
    </citation>
    <scope>NUCLEOTIDE SEQUENCE</scope>
    <source>
        <strain evidence="2">Expedition CK06-06</strain>
    </source>
</reference>
<dbReference type="PANTHER" id="PTHR42783">
    <property type="entry name" value="GLUTAMATE SYNTHASE [NADPH] SMALL CHAIN"/>
    <property type="match status" value="1"/>
</dbReference>